<dbReference type="InterPro" id="IPR034099">
    <property type="entry name" value="SmD3"/>
</dbReference>
<evidence type="ECO:0000256" key="5">
    <source>
        <dbReference type="ARBA" id="ARBA00022664"/>
    </source>
</evidence>
<organism evidence="11">
    <name type="scientific">Florenciella parvula</name>
    <dbReference type="NCBI Taxonomy" id="236787"/>
    <lineage>
        <taxon>Eukaryota</taxon>
        <taxon>Sar</taxon>
        <taxon>Stramenopiles</taxon>
        <taxon>Ochrophyta</taxon>
        <taxon>Dictyochophyceae</taxon>
        <taxon>Florenciellales</taxon>
        <taxon>Florenciella</taxon>
    </lineage>
</organism>
<evidence type="ECO:0000256" key="9">
    <source>
        <dbReference type="RuleBase" id="RU365050"/>
    </source>
</evidence>
<keyword evidence="5 9" id="KW-0507">mRNA processing</keyword>
<evidence type="ECO:0000256" key="1">
    <source>
        <dbReference type="ARBA" id="ARBA00004123"/>
    </source>
</evidence>
<keyword evidence="8 9" id="KW-0687">Ribonucleoprotein</keyword>
<dbReference type="PROSITE" id="PS52002">
    <property type="entry name" value="SM"/>
    <property type="match status" value="1"/>
</dbReference>
<keyword evidence="6 9" id="KW-0508">mRNA splicing</keyword>
<comment type="subcellular location">
    <subcellularLocation>
        <location evidence="2">Cytoplasm</location>
        <location evidence="2">Cytosol</location>
    </subcellularLocation>
    <subcellularLocation>
        <location evidence="1 9">Nucleus</location>
    </subcellularLocation>
</comment>
<dbReference type="SUPFAM" id="SSF50182">
    <property type="entry name" value="Sm-like ribonucleoproteins"/>
    <property type="match status" value="1"/>
</dbReference>
<keyword evidence="4" id="KW-0963">Cytoplasm</keyword>
<feature type="domain" description="Sm" evidence="10">
    <location>
        <begin position="11"/>
        <end position="84"/>
    </location>
</feature>
<dbReference type="FunFam" id="2.30.30.100:FF:000002">
    <property type="entry name" value="Small nuclear ribonucleoprotein Sm D3"/>
    <property type="match status" value="1"/>
</dbReference>
<evidence type="ECO:0000256" key="3">
    <source>
        <dbReference type="ARBA" id="ARBA00008146"/>
    </source>
</evidence>
<evidence type="ECO:0000256" key="2">
    <source>
        <dbReference type="ARBA" id="ARBA00004514"/>
    </source>
</evidence>
<evidence type="ECO:0000256" key="4">
    <source>
        <dbReference type="ARBA" id="ARBA00022490"/>
    </source>
</evidence>
<dbReference type="AlphaFoldDB" id="A0A7S2CK57"/>
<evidence type="ECO:0000256" key="8">
    <source>
        <dbReference type="ARBA" id="ARBA00023274"/>
    </source>
</evidence>
<gene>
    <name evidence="11" type="ORF">FPAR1323_LOCUS11712</name>
</gene>
<dbReference type="InterPro" id="IPR010920">
    <property type="entry name" value="LSM_dom_sf"/>
</dbReference>
<name>A0A7S2CK57_9STRA</name>
<dbReference type="SMART" id="SM00651">
    <property type="entry name" value="Sm"/>
    <property type="match status" value="1"/>
</dbReference>
<dbReference type="InterPro" id="IPR027141">
    <property type="entry name" value="LSm4/Sm_D1/D3"/>
</dbReference>
<reference evidence="11" key="1">
    <citation type="submission" date="2021-01" db="EMBL/GenBank/DDBJ databases">
        <authorList>
            <person name="Corre E."/>
            <person name="Pelletier E."/>
            <person name="Niang G."/>
            <person name="Scheremetjew M."/>
            <person name="Finn R."/>
            <person name="Kale V."/>
            <person name="Holt S."/>
            <person name="Cochrane G."/>
            <person name="Meng A."/>
            <person name="Brown T."/>
            <person name="Cohen L."/>
        </authorList>
    </citation>
    <scope>NUCLEOTIDE SEQUENCE</scope>
    <source>
        <strain evidence="11">RCC1693</strain>
    </source>
</reference>
<accession>A0A7S2CK57</accession>
<dbReference type="GO" id="GO:0003723">
    <property type="term" value="F:RNA binding"/>
    <property type="evidence" value="ECO:0007669"/>
    <property type="project" value="InterPro"/>
</dbReference>
<dbReference type="PANTHER" id="PTHR23338">
    <property type="entry name" value="SMALL NUCLEAR RIBONUCLEOPROTEIN SM"/>
    <property type="match status" value="1"/>
</dbReference>
<sequence>MSVTGKRGVGIPIVLLHDGEGSIVTIEVKTGDTYRGYLDEAEDNMNCVVKDATVTNAVSGAVTNLDYVFIRGSQIVFIIFPNMLKLAPMFRRIKIWKKHKGHPPAGGDAARGQAAAIIRKAQERQGNMSRR</sequence>
<dbReference type="GO" id="GO:0005829">
    <property type="term" value="C:cytosol"/>
    <property type="evidence" value="ECO:0007669"/>
    <property type="project" value="UniProtKB-SubCell"/>
</dbReference>
<dbReference type="InterPro" id="IPR001163">
    <property type="entry name" value="Sm_dom_euk/arc"/>
</dbReference>
<dbReference type="InterPro" id="IPR047575">
    <property type="entry name" value="Sm"/>
</dbReference>
<evidence type="ECO:0000256" key="6">
    <source>
        <dbReference type="ARBA" id="ARBA00023187"/>
    </source>
</evidence>
<dbReference type="Gene3D" id="2.30.30.100">
    <property type="match status" value="1"/>
</dbReference>
<dbReference type="CDD" id="cd01721">
    <property type="entry name" value="Sm_D3"/>
    <property type="match status" value="1"/>
</dbReference>
<comment type="similarity">
    <text evidence="3 9">Belongs to the snRNP core protein family.</text>
</comment>
<dbReference type="Pfam" id="PF01423">
    <property type="entry name" value="LSM"/>
    <property type="match status" value="1"/>
</dbReference>
<keyword evidence="7 9" id="KW-0539">Nucleus</keyword>
<dbReference type="EMBL" id="HBGT01022423">
    <property type="protein sequence ID" value="CAD9428292.1"/>
    <property type="molecule type" value="Transcribed_RNA"/>
</dbReference>
<proteinExistence type="inferred from homology"/>
<dbReference type="GO" id="GO:0005681">
    <property type="term" value="C:spliceosomal complex"/>
    <property type="evidence" value="ECO:0007669"/>
    <property type="project" value="InterPro"/>
</dbReference>
<protein>
    <recommendedName>
        <fullName evidence="9">Small nuclear ribonucleoprotein Sm D3</fullName>
        <shortName evidence="9">Sm-D3</shortName>
    </recommendedName>
    <alternativeName>
        <fullName evidence="9">snRNP core protein D3</fullName>
    </alternativeName>
</protein>
<dbReference type="GO" id="GO:0000387">
    <property type="term" value="P:spliceosomal snRNP assembly"/>
    <property type="evidence" value="ECO:0007669"/>
    <property type="project" value="UniProtKB-UniRule"/>
</dbReference>
<evidence type="ECO:0000259" key="10">
    <source>
        <dbReference type="PROSITE" id="PS52002"/>
    </source>
</evidence>
<evidence type="ECO:0000256" key="7">
    <source>
        <dbReference type="ARBA" id="ARBA00023242"/>
    </source>
</evidence>
<evidence type="ECO:0000313" key="11">
    <source>
        <dbReference type="EMBL" id="CAD9428292.1"/>
    </source>
</evidence>